<dbReference type="eggNOG" id="COG1807">
    <property type="taxonomic scope" value="Bacteria"/>
</dbReference>
<name>F7NKI8_9FIRM</name>
<dbReference type="OrthoDB" id="9811222at2"/>
<organism evidence="10 11">
    <name type="scientific">Acetonema longum DSM 6540</name>
    <dbReference type="NCBI Taxonomy" id="1009370"/>
    <lineage>
        <taxon>Bacteria</taxon>
        <taxon>Bacillati</taxon>
        <taxon>Bacillota</taxon>
        <taxon>Negativicutes</taxon>
        <taxon>Acetonemataceae</taxon>
        <taxon>Acetonema</taxon>
    </lineage>
</organism>
<feature type="transmembrane region" description="Helical" evidence="8">
    <location>
        <begin position="16"/>
        <end position="39"/>
    </location>
</feature>
<evidence type="ECO:0000256" key="1">
    <source>
        <dbReference type="ARBA" id="ARBA00004651"/>
    </source>
</evidence>
<keyword evidence="5 8" id="KW-0812">Transmembrane</keyword>
<evidence type="ECO:0000256" key="5">
    <source>
        <dbReference type="ARBA" id="ARBA00022692"/>
    </source>
</evidence>
<feature type="transmembrane region" description="Helical" evidence="8">
    <location>
        <begin position="204"/>
        <end position="225"/>
    </location>
</feature>
<protein>
    <submittedName>
        <fullName evidence="10">Hypothetical membrane protein</fullName>
    </submittedName>
</protein>
<gene>
    <name evidence="10" type="ORF">ALO_13010</name>
</gene>
<keyword evidence="11" id="KW-1185">Reference proteome</keyword>
<feature type="transmembrane region" description="Helical" evidence="8">
    <location>
        <begin position="164"/>
        <end position="192"/>
    </location>
</feature>
<feature type="transmembrane region" description="Helical" evidence="8">
    <location>
        <begin position="79"/>
        <end position="97"/>
    </location>
</feature>
<dbReference type="GO" id="GO:0016763">
    <property type="term" value="F:pentosyltransferase activity"/>
    <property type="evidence" value="ECO:0007669"/>
    <property type="project" value="TreeGrafter"/>
</dbReference>
<dbReference type="EMBL" id="AFGF01000115">
    <property type="protein sequence ID" value="EGO63440.1"/>
    <property type="molecule type" value="Genomic_DNA"/>
</dbReference>
<dbReference type="Proteomes" id="UP000003240">
    <property type="component" value="Unassembled WGS sequence"/>
</dbReference>
<dbReference type="Pfam" id="PF13231">
    <property type="entry name" value="PMT_2"/>
    <property type="match status" value="1"/>
</dbReference>
<evidence type="ECO:0000256" key="4">
    <source>
        <dbReference type="ARBA" id="ARBA00022679"/>
    </source>
</evidence>
<sequence length="518" mass="57558">MSLRVFADSWSKTTGVMLLLILGGLLFRVVLGLTIGLGVDESYAVAVSRIWTLSYFDHPPLHFWLIGLAGKIFGTDYGILLRLPFILLFAATTWLMYRLGAVLFGNWAGVYAALIMNLSAVFSLSTGGWILPDGPLMFFMLACVLVLVQLLFDPTQERSLFWWLAAGVLLGLGLLSKYHAVFIAFGAFLFIITSRTHRPLLLTAGPYLALGIGLLIFSPVLIWNWQHDWASFAFQGSRGLAKGWYPGRMMGNIAGQAAWVLPWIWLPLVGSWITSGLGGPGSTPEQSKRWFLSCLAAGPILIFTFLTLCGAEGLFHWQAPGYLFLFPLLGRVVANRLACHNRKTAVWLRLSALVFILLIAVLASHTATGWLKTMNPSLFPQGDPSMEAYDWREVRPAFAAKGFLTQEHQAELFVIAPHWIDAGKIDYALSGKLPVVCLSDEPHHFAFIRPIGSMLGKDAVIIGRPAVTERVLQQYGPYFQSISPLGSVAINRQGREELRLNWYYARNLMYGYPMPYGH</sequence>
<keyword evidence="7 8" id="KW-0472">Membrane</keyword>
<feature type="transmembrane region" description="Helical" evidence="8">
    <location>
        <begin position="314"/>
        <end position="334"/>
    </location>
</feature>
<dbReference type="GO" id="GO:0005886">
    <property type="term" value="C:plasma membrane"/>
    <property type="evidence" value="ECO:0007669"/>
    <property type="project" value="UniProtKB-SubCell"/>
</dbReference>
<dbReference type="AlphaFoldDB" id="F7NKI8"/>
<dbReference type="PANTHER" id="PTHR33908:SF11">
    <property type="entry name" value="MEMBRANE PROTEIN"/>
    <property type="match status" value="1"/>
</dbReference>
<feature type="transmembrane region" description="Helical" evidence="8">
    <location>
        <begin position="346"/>
        <end position="371"/>
    </location>
</feature>
<feature type="domain" description="Glycosyltransferase RgtA/B/C/D-like" evidence="9">
    <location>
        <begin position="57"/>
        <end position="223"/>
    </location>
</feature>
<keyword evidence="6 8" id="KW-1133">Transmembrane helix</keyword>
<dbReference type="STRING" id="1009370.ALO_13010"/>
<evidence type="ECO:0000256" key="3">
    <source>
        <dbReference type="ARBA" id="ARBA00022676"/>
    </source>
</evidence>
<evidence type="ECO:0000256" key="6">
    <source>
        <dbReference type="ARBA" id="ARBA00022989"/>
    </source>
</evidence>
<evidence type="ECO:0000259" key="9">
    <source>
        <dbReference type="Pfam" id="PF13231"/>
    </source>
</evidence>
<evidence type="ECO:0000256" key="8">
    <source>
        <dbReference type="SAM" id="Phobius"/>
    </source>
</evidence>
<accession>F7NKI8</accession>
<comment type="subcellular location">
    <subcellularLocation>
        <location evidence="1">Cell membrane</location>
        <topology evidence="1">Multi-pass membrane protein</topology>
    </subcellularLocation>
</comment>
<keyword evidence="2" id="KW-1003">Cell membrane</keyword>
<feature type="transmembrane region" description="Helical" evidence="8">
    <location>
        <begin position="136"/>
        <end position="152"/>
    </location>
</feature>
<feature type="transmembrane region" description="Helical" evidence="8">
    <location>
        <begin position="103"/>
        <end position="124"/>
    </location>
</feature>
<reference evidence="10 11" key="1">
    <citation type="journal article" date="2011" name="EMBO J.">
        <title>Structural diversity of bacterial flagellar motors.</title>
        <authorList>
            <person name="Chen S."/>
            <person name="Beeby M."/>
            <person name="Murphy G.E."/>
            <person name="Leadbetter J.R."/>
            <person name="Hendrixson D.R."/>
            <person name="Briegel A."/>
            <person name="Li Z."/>
            <person name="Shi J."/>
            <person name="Tocheva E.I."/>
            <person name="Muller A."/>
            <person name="Dobro M.J."/>
            <person name="Jensen G.J."/>
        </authorList>
    </citation>
    <scope>NUCLEOTIDE SEQUENCE [LARGE SCALE GENOMIC DNA]</scope>
    <source>
        <strain evidence="10 11">DSM 6540</strain>
    </source>
</reference>
<proteinExistence type="predicted"/>
<dbReference type="PANTHER" id="PTHR33908">
    <property type="entry name" value="MANNOSYLTRANSFERASE YKCB-RELATED"/>
    <property type="match status" value="1"/>
</dbReference>
<dbReference type="RefSeq" id="WP_004096392.1">
    <property type="nucleotide sequence ID" value="NZ_AFGF01000115.1"/>
</dbReference>
<keyword evidence="3" id="KW-0328">Glycosyltransferase</keyword>
<evidence type="ECO:0000313" key="11">
    <source>
        <dbReference type="Proteomes" id="UP000003240"/>
    </source>
</evidence>
<evidence type="ECO:0000313" key="10">
    <source>
        <dbReference type="EMBL" id="EGO63440.1"/>
    </source>
</evidence>
<dbReference type="InterPro" id="IPR050297">
    <property type="entry name" value="LipidA_mod_glycosyltrf_83"/>
</dbReference>
<evidence type="ECO:0000256" key="2">
    <source>
        <dbReference type="ARBA" id="ARBA00022475"/>
    </source>
</evidence>
<evidence type="ECO:0000256" key="7">
    <source>
        <dbReference type="ARBA" id="ARBA00023136"/>
    </source>
</evidence>
<keyword evidence="4" id="KW-0808">Transferase</keyword>
<dbReference type="GO" id="GO:0009103">
    <property type="term" value="P:lipopolysaccharide biosynthetic process"/>
    <property type="evidence" value="ECO:0007669"/>
    <property type="project" value="UniProtKB-ARBA"/>
</dbReference>
<dbReference type="InterPro" id="IPR038731">
    <property type="entry name" value="RgtA/B/C-like"/>
</dbReference>
<feature type="transmembrane region" description="Helical" evidence="8">
    <location>
        <begin position="257"/>
        <end position="278"/>
    </location>
</feature>
<feature type="transmembrane region" description="Helical" evidence="8">
    <location>
        <begin position="290"/>
        <end position="308"/>
    </location>
</feature>
<comment type="caution">
    <text evidence="10">The sequence shown here is derived from an EMBL/GenBank/DDBJ whole genome shotgun (WGS) entry which is preliminary data.</text>
</comment>